<dbReference type="GO" id="GO:0006631">
    <property type="term" value="P:fatty acid metabolic process"/>
    <property type="evidence" value="ECO:0007669"/>
    <property type="project" value="InterPro"/>
</dbReference>
<feature type="binding site" evidence="4">
    <location>
        <position position="142"/>
    </location>
    <ligand>
        <name>NAD(+)</name>
        <dbReference type="ChEBI" id="CHEBI:57540"/>
    </ligand>
</feature>
<evidence type="ECO:0000256" key="3">
    <source>
        <dbReference type="PIRSR" id="PIRSR000105-1"/>
    </source>
</evidence>
<feature type="site" description="Important for catalytic activity" evidence="3">
    <location>
        <position position="139"/>
    </location>
</feature>
<reference evidence="7 8" key="1">
    <citation type="submission" date="2018-02" db="EMBL/GenBank/DDBJ databases">
        <title>Genomic Encyclopedia of Archaeal and Bacterial Type Strains, Phase II (KMG-II): from individual species to whole genera.</title>
        <authorList>
            <person name="Goeker M."/>
        </authorList>
    </citation>
    <scope>NUCLEOTIDE SEQUENCE [LARGE SCALE GENOMIC DNA]</scope>
    <source>
        <strain evidence="7 8">DSM 16809</strain>
    </source>
</reference>
<evidence type="ECO:0000256" key="1">
    <source>
        <dbReference type="ARBA" id="ARBA00009463"/>
    </source>
</evidence>
<dbReference type="EMBL" id="PTJE01000010">
    <property type="protein sequence ID" value="PPK92550.1"/>
    <property type="molecule type" value="Genomic_DNA"/>
</dbReference>
<feature type="binding site" evidence="4">
    <location>
        <position position="31"/>
    </location>
    <ligand>
        <name>NAD(+)</name>
        <dbReference type="ChEBI" id="CHEBI:57540"/>
    </ligand>
</feature>
<evidence type="ECO:0000259" key="5">
    <source>
        <dbReference type="Pfam" id="PF00725"/>
    </source>
</evidence>
<evidence type="ECO:0000256" key="4">
    <source>
        <dbReference type="PIRSR" id="PIRSR000105-2"/>
    </source>
</evidence>
<evidence type="ECO:0000259" key="6">
    <source>
        <dbReference type="Pfam" id="PF02737"/>
    </source>
</evidence>
<keyword evidence="8" id="KW-1185">Reference proteome</keyword>
<dbReference type="PROSITE" id="PS00067">
    <property type="entry name" value="3HCDH"/>
    <property type="match status" value="1"/>
</dbReference>
<dbReference type="NCBIfam" id="NF004474">
    <property type="entry name" value="PRK05808.1"/>
    <property type="match status" value="1"/>
</dbReference>
<dbReference type="Gene3D" id="1.10.1040.10">
    <property type="entry name" value="N-(1-d-carboxylethyl)-l-norvaline Dehydrogenase, domain 2"/>
    <property type="match status" value="1"/>
</dbReference>
<dbReference type="PANTHER" id="PTHR48075:SF5">
    <property type="entry name" value="3-HYDROXYBUTYRYL-COA DEHYDROGENASE"/>
    <property type="match status" value="1"/>
</dbReference>
<dbReference type="GO" id="GO:0016616">
    <property type="term" value="F:oxidoreductase activity, acting on the CH-OH group of donors, NAD or NADP as acceptor"/>
    <property type="evidence" value="ECO:0007669"/>
    <property type="project" value="InterPro"/>
</dbReference>
<dbReference type="AlphaFoldDB" id="A0A2S6IEG6"/>
<protein>
    <submittedName>
        <fullName evidence="7">3-hydroxybutyryl-CoA dehydrogenase</fullName>
    </submittedName>
</protein>
<proteinExistence type="inferred from homology"/>
<feature type="binding site" evidence="4">
    <location>
        <position position="91"/>
    </location>
    <ligand>
        <name>NAD(+)</name>
        <dbReference type="ChEBI" id="CHEBI:57540"/>
    </ligand>
</feature>
<dbReference type="InterPro" id="IPR022694">
    <property type="entry name" value="3-OHacyl-CoA_DH"/>
</dbReference>
<dbReference type="InterPro" id="IPR008927">
    <property type="entry name" value="6-PGluconate_DH-like_C_sf"/>
</dbReference>
<dbReference type="Pfam" id="PF02737">
    <property type="entry name" value="3HCDH_N"/>
    <property type="match status" value="1"/>
</dbReference>
<dbReference type="InterPro" id="IPR006108">
    <property type="entry name" value="3HC_DH_C"/>
</dbReference>
<dbReference type="Proteomes" id="UP000239002">
    <property type="component" value="Unassembled WGS sequence"/>
</dbReference>
<dbReference type="GO" id="GO:0070403">
    <property type="term" value="F:NAD+ binding"/>
    <property type="evidence" value="ECO:0007669"/>
    <property type="project" value="InterPro"/>
</dbReference>
<feature type="binding site" evidence="4">
    <location>
        <begin position="8"/>
        <end position="13"/>
    </location>
    <ligand>
        <name>NAD(+)</name>
        <dbReference type="ChEBI" id="CHEBI:57540"/>
    </ligand>
</feature>
<evidence type="ECO:0000256" key="2">
    <source>
        <dbReference type="ARBA" id="ARBA00023002"/>
    </source>
</evidence>
<dbReference type="Gene3D" id="3.40.50.720">
    <property type="entry name" value="NAD(P)-binding Rossmann-like Domain"/>
    <property type="match status" value="1"/>
</dbReference>
<dbReference type="Pfam" id="PF00725">
    <property type="entry name" value="3HCDH"/>
    <property type="match status" value="1"/>
</dbReference>
<name>A0A2S6IEG6_9FLAO</name>
<keyword evidence="4" id="KW-0520">NAD</keyword>
<feature type="binding site" evidence="4">
    <location>
        <position position="96"/>
    </location>
    <ligand>
        <name>NAD(+)</name>
        <dbReference type="ChEBI" id="CHEBI:57540"/>
    </ligand>
</feature>
<evidence type="ECO:0000313" key="7">
    <source>
        <dbReference type="EMBL" id="PPK92550.1"/>
    </source>
</evidence>
<dbReference type="InterPro" id="IPR006176">
    <property type="entry name" value="3-OHacyl-CoA_DH_NAD-bd"/>
</dbReference>
<feature type="binding site" evidence="4">
    <location>
        <position position="118"/>
    </location>
    <ligand>
        <name>NAD(+)</name>
        <dbReference type="ChEBI" id="CHEBI:57540"/>
    </ligand>
</feature>
<feature type="binding site" evidence="4">
    <location>
        <position position="273"/>
    </location>
    <ligand>
        <name>NAD(+)</name>
        <dbReference type="ChEBI" id="CHEBI:57540"/>
    </ligand>
</feature>
<keyword evidence="2" id="KW-0560">Oxidoreductase</keyword>
<evidence type="ECO:0000313" key="8">
    <source>
        <dbReference type="Proteomes" id="UP000239002"/>
    </source>
</evidence>
<dbReference type="OrthoDB" id="9771883at2"/>
<dbReference type="PIRSF" id="PIRSF000105">
    <property type="entry name" value="HCDH"/>
    <property type="match status" value="1"/>
</dbReference>
<dbReference type="PANTHER" id="PTHR48075">
    <property type="entry name" value="3-HYDROXYACYL-COA DEHYDROGENASE FAMILY PROTEIN"/>
    <property type="match status" value="1"/>
</dbReference>
<gene>
    <name evidence="7" type="ORF">LY01_02951</name>
</gene>
<feature type="domain" description="3-hydroxyacyl-CoA dehydrogenase C-terminal" evidence="5">
    <location>
        <begin position="185"/>
        <end position="281"/>
    </location>
</feature>
<organism evidence="7 8">
    <name type="scientific">Nonlabens xylanidelens</name>
    <dbReference type="NCBI Taxonomy" id="191564"/>
    <lineage>
        <taxon>Bacteria</taxon>
        <taxon>Pseudomonadati</taxon>
        <taxon>Bacteroidota</taxon>
        <taxon>Flavobacteriia</taxon>
        <taxon>Flavobacteriales</taxon>
        <taxon>Flavobacteriaceae</taxon>
        <taxon>Nonlabens</taxon>
    </lineage>
</organism>
<dbReference type="InterPro" id="IPR013328">
    <property type="entry name" value="6PGD_dom2"/>
</dbReference>
<dbReference type="SUPFAM" id="SSF48179">
    <property type="entry name" value="6-phosphogluconate dehydrogenase C-terminal domain-like"/>
    <property type="match status" value="1"/>
</dbReference>
<dbReference type="SUPFAM" id="SSF51735">
    <property type="entry name" value="NAD(P)-binding Rossmann-fold domains"/>
    <property type="match status" value="1"/>
</dbReference>
<dbReference type="InterPro" id="IPR036291">
    <property type="entry name" value="NAD(P)-bd_dom_sf"/>
</dbReference>
<feature type="domain" description="3-hydroxyacyl-CoA dehydrogenase NAD binding" evidence="6">
    <location>
        <begin position="3"/>
        <end position="182"/>
    </location>
</feature>
<comment type="caution">
    <text evidence="7">The sequence shown here is derived from an EMBL/GenBank/DDBJ whole genome shotgun (WGS) entry which is preliminary data.</text>
</comment>
<dbReference type="InterPro" id="IPR006180">
    <property type="entry name" value="3-OHacyl-CoA_DH_CS"/>
</dbReference>
<sequence length="295" mass="31957">MKNITVIGAGTMGNGIAHTFAQSGFKVALVDISQENIDRGLNTIAKNLDRMIAKERITEADKATTLDNITSYLDLKAGVAQADLVVEAATENVNLKLKIFGDMDEFAPANCILSTNTSSISITQIAAVTKRPEKVIGMHFMNPVPIMKLVEIIRGYSTSDEVTKTIMELSKQLGKTPTEVNDYPGFVANRILMPMINEAIETLYNGVAGVEEIDTVMKLGMAHPMGPLQLADFIGLDVCLSILNVMHDGFKNPKYAPCPLLVNMVMAGKKGVKSGEGFYDYSTSRKAEVVSASFK</sequence>
<dbReference type="FunFam" id="3.40.50.720:FF:000009">
    <property type="entry name" value="Fatty oxidation complex, alpha subunit"/>
    <property type="match status" value="1"/>
</dbReference>
<accession>A0A2S6IEG6</accession>
<comment type="similarity">
    <text evidence="1">Belongs to the 3-hydroxyacyl-CoA dehydrogenase family.</text>
</comment>
<dbReference type="RefSeq" id="WP_104516743.1">
    <property type="nucleotide sequence ID" value="NZ_MQVW01000002.1"/>
</dbReference>